<organism evidence="22 23">
    <name type="scientific">Toxocara canis</name>
    <name type="common">Canine roundworm</name>
    <dbReference type="NCBI Taxonomy" id="6265"/>
    <lineage>
        <taxon>Eukaryota</taxon>
        <taxon>Metazoa</taxon>
        <taxon>Ecdysozoa</taxon>
        <taxon>Nematoda</taxon>
        <taxon>Chromadorea</taxon>
        <taxon>Rhabditida</taxon>
        <taxon>Spirurina</taxon>
        <taxon>Ascaridomorpha</taxon>
        <taxon>Ascaridoidea</taxon>
        <taxon>Toxocaridae</taxon>
        <taxon>Toxocara</taxon>
    </lineage>
</organism>
<comment type="cofactor">
    <cofactor evidence="2 18">
        <name>Ca(2+)</name>
        <dbReference type="ChEBI" id="CHEBI:29108"/>
    </cofactor>
</comment>
<dbReference type="NCBIfam" id="TIGR01266">
    <property type="entry name" value="fum_ac_acetase"/>
    <property type="match status" value="1"/>
</dbReference>
<evidence type="ECO:0000256" key="13">
    <source>
        <dbReference type="ARBA" id="ARBA00023232"/>
    </source>
</evidence>
<protein>
    <recommendedName>
        <fullName evidence="7">Fumarylacetoacetase</fullName>
        <ecNumber evidence="6">3.7.1.2</ecNumber>
    </recommendedName>
    <alternativeName>
        <fullName evidence="14">Beta-diketonase</fullName>
    </alternativeName>
    <alternativeName>
        <fullName evidence="15">Fumarylacetoacetate hydrolase</fullName>
    </alternativeName>
</protein>
<evidence type="ECO:0000256" key="18">
    <source>
        <dbReference type="PIRSR" id="PIRSR605959-3"/>
    </source>
</evidence>
<comment type="caution">
    <text evidence="22">The sequence shown here is derived from an EMBL/GenBank/DDBJ whole genome shotgun (WGS) entry which is preliminary data.</text>
</comment>
<dbReference type="Pfam" id="PF01557">
    <property type="entry name" value="FAA_hydrolase"/>
    <property type="match status" value="1"/>
</dbReference>
<comment type="similarity">
    <text evidence="5">Belongs to the FAH family.</text>
</comment>
<feature type="binding site" evidence="18">
    <location>
        <position position="258"/>
    </location>
    <ligand>
        <name>Mg(2+)</name>
        <dbReference type="ChEBI" id="CHEBI:18420"/>
    </ligand>
</feature>
<feature type="binding site" evidence="17">
    <location>
        <position position="241"/>
    </location>
    <ligand>
        <name>substrate</name>
    </ligand>
</feature>
<dbReference type="InterPro" id="IPR011234">
    <property type="entry name" value="Fumarylacetoacetase-like_C"/>
</dbReference>
<dbReference type="InterPro" id="IPR015377">
    <property type="entry name" value="Fumarylacetoacetase_N"/>
</dbReference>
<feature type="binding site" evidence="18">
    <location>
        <position position="126"/>
    </location>
    <ligand>
        <name>Ca(2+)</name>
        <dbReference type="ChEBI" id="CHEBI:29108"/>
    </ligand>
</feature>
<keyword evidence="13" id="KW-0585">Phenylalanine catabolism</keyword>
<sequence length="602" mass="67316">MSFVEVAPNSDFPIQNLPYGIFSTSSNPKKRIGVAIGDYILDLSLVKHFFSGPNLCTKQYVFEQETLNEFMKLPKAAWREARSVLQSLLSADDKRLRDNAELRSKALVARKDATMHLPADIGDYTDFFSSIHHANNCGVLFLGGSDQLWPNWRQLPVAYHGRASSVVPSGTEIRRPWGQTKADDVAEPAFGASKCVDFELEMAFFVGGPPTKLGETIPIEEASERIFGMVLMNDWSARDIQKWESVPLGPFLGKSFGTTISPWVITMDALAPFIIDNMKQDPSPLPYLKHDDAYNFDIYLEVTIKPEGSDVDHVVCRSNFKYMYWTIKQQLVHHTCNGCNIRAGDLMGSGTISGPEESSFGSMLELSWNGMKTVAVGDQTRKFINDNDEVTLRGWCEGHGYRIGFGECRGKLTLVGTMASAFIENQFQFAEMNIQHKGNADKTLALVRRAVRMGYDCVVINTDIGDINQSIEDVLQESSNEEPPKKKKKKGKRENIIPDPVQIDVSKVNTADLEVAGKKFRLYRLVIDKSLRNAKKALLRAESRKTLKGAMVVTSAEDIPSHLVNRKSELERLMSVPEFRAQLEVVEGPSKDSEEPSKDVDK</sequence>
<comment type="catalytic activity">
    <reaction evidence="1">
        <text>4-fumarylacetoacetate + H2O = acetoacetate + fumarate + H(+)</text>
        <dbReference type="Rhea" id="RHEA:10244"/>
        <dbReference type="ChEBI" id="CHEBI:13705"/>
        <dbReference type="ChEBI" id="CHEBI:15377"/>
        <dbReference type="ChEBI" id="CHEBI:15378"/>
        <dbReference type="ChEBI" id="CHEBI:18034"/>
        <dbReference type="ChEBI" id="CHEBI:29806"/>
        <dbReference type="EC" id="3.7.1.2"/>
    </reaction>
</comment>
<dbReference type="UniPathway" id="UPA00139">
    <property type="reaction ID" value="UER00341"/>
</dbReference>
<evidence type="ECO:0000256" key="16">
    <source>
        <dbReference type="PIRSR" id="PIRSR605959-1"/>
    </source>
</evidence>
<accession>A0A0B2VBN8</accession>
<keyword evidence="10 18" id="KW-0106">Calcium</keyword>
<evidence type="ECO:0000313" key="22">
    <source>
        <dbReference type="EMBL" id="KHN80931.1"/>
    </source>
</evidence>
<evidence type="ECO:0000256" key="19">
    <source>
        <dbReference type="SAM" id="MobiDB-lite"/>
    </source>
</evidence>
<dbReference type="Pfam" id="PF09298">
    <property type="entry name" value="FAA_hydrolase_N"/>
    <property type="match status" value="1"/>
</dbReference>
<keyword evidence="11 18" id="KW-0460">Magnesium</keyword>
<evidence type="ECO:0000256" key="3">
    <source>
        <dbReference type="ARBA" id="ARBA00001946"/>
    </source>
</evidence>
<dbReference type="OrthoDB" id="9971669at2759"/>
<dbReference type="SUPFAM" id="SSF56529">
    <property type="entry name" value="FAH"/>
    <property type="match status" value="1"/>
</dbReference>
<evidence type="ECO:0000256" key="1">
    <source>
        <dbReference type="ARBA" id="ARBA00000353"/>
    </source>
</evidence>
<feature type="binding site" evidence="18">
    <location>
        <position position="201"/>
    </location>
    <ligand>
        <name>Ca(2+)</name>
        <dbReference type="ChEBI" id="CHEBI:29108"/>
    </ligand>
</feature>
<dbReference type="Gene3D" id="3.90.850.10">
    <property type="entry name" value="Fumarylacetoacetase-like, C-terminal domain"/>
    <property type="match status" value="1"/>
</dbReference>
<dbReference type="STRING" id="6265.A0A0B2VBN8"/>
<dbReference type="PANTHER" id="PTHR43069:SF2">
    <property type="entry name" value="FUMARYLACETOACETASE"/>
    <property type="match status" value="1"/>
</dbReference>
<dbReference type="GO" id="GO:1902000">
    <property type="term" value="P:homogentisate catabolic process"/>
    <property type="evidence" value="ECO:0007669"/>
    <property type="project" value="TreeGrafter"/>
</dbReference>
<feature type="domain" description="Fumarylacetoacetase-like C-terminal" evidence="20">
    <location>
        <begin position="130"/>
        <end position="410"/>
    </location>
</feature>
<reference evidence="22 23" key="1">
    <citation type="submission" date="2014-11" db="EMBL/GenBank/DDBJ databases">
        <title>Genetic blueprint of the zoonotic pathogen Toxocara canis.</title>
        <authorList>
            <person name="Zhu X.-Q."/>
            <person name="Korhonen P.K."/>
            <person name="Cai H."/>
            <person name="Young N.D."/>
            <person name="Nejsum P."/>
            <person name="von Samson-Himmelstjerna G."/>
            <person name="Boag P.R."/>
            <person name="Tan P."/>
            <person name="Li Q."/>
            <person name="Min J."/>
            <person name="Yang Y."/>
            <person name="Wang X."/>
            <person name="Fang X."/>
            <person name="Hall R.S."/>
            <person name="Hofmann A."/>
            <person name="Sternberg P.W."/>
            <person name="Jex A.R."/>
            <person name="Gasser R.B."/>
        </authorList>
    </citation>
    <scope>NUCLEOTIDE SEQUENCE [LARGE SCALE GENOMIC DNA]</scope>
    <source>
        <strain evidence="22">PN_DK_2014</strain>
    </source>
</reference>
<comment type="cofactor">
    <cofactor evidence="3 18">
        <name>Mg(2+)</name>
        <dbReference type="ChEBI" id="CHEBI:18420"/>
    </cofactor>
</comment>
<dbReference type="EMBL" id="JPKZ01001631">
    <property type="protein sequence ID" value="KHN80931.1"/>
    <property type="molecule type" value="Genomic_DNA"/>
</dbReference>
<evidence type="ECO:0000256" key="8">
    <source>
        <dbReference type="ARBA" id="ARBA00022723"/>
    </source>
</evidence>
<evidence type="ECO:0000256" key="10">
    <source>
        <dbReference type="ARBA" id="ARBA00022837"/>
    </source>
</evidence>
<evidence type="ECO:0000256" key="4">
    <source>
        <dbReference type="ARBA" id="ARBA00004782"/>
    </source>
</evidence>
<keyword evidence="9" id="KW-0378">Hydrolase</keyword>
<evidence type="ECO:0000256" key="12">
    <source>
        <dbReference type="ARBA" id="ARBA00022878"/>
    </source>
</evidence>
<keyword evidence="23" id="KW-1185">Reference proteome</keyword>
<evidence type="ECO:0000256" key="5">
    <source>
        <dbReference type="ARBA" id="ARBA00010211"/>
    </source>
</evidence>
<evidence type="ECO:0000256" key="11">
    <source>
        <dbReference type="ARBA" id="ARBA00022842"/>
    </source>
</evidence>
<gene>
    <name evidence="22" type="primary">FAH</name>
    <name evidence="22" type="ORF">Tcan_15576</name>
</gene>
<feature type="region of interest" description="Disordered" evidence="19">
    <location>
        <begin position="475"/>
        <end position="495"/>
    </location>
</feature>
<dbReference type="GO" id="GO:0004334">
    <property type="term" value="F:fumarylacetoacetase activity"/>
    <property type="evidence" value="ECO:0007669"/>
    <property type="project" value="UniProtKB-EC"/>
</dbReference>
<dbReference type="GO" id="GO:0006572">
    <property type="term" value="P:L-tyrosine catabolic process"/>
    <property type="evidence" value="ECO:0007669"/>
    <property type="project" value="UniProtKB-KW"/>
</dbReference>
<evidence type="ECO:0000256" key="15">
    <source>
        <dbReference type="ARBA" id="ARBA00031740"/>
    </source>
</evidence>
<evidence type="ECO:0000256" key="14">
    <source>
        <dbReference type="ARBA" id="ARBA00030270"/>
    </source>
</evidence>
<feature type="binding site" evidence="17">
    <location>
        <position position="351"/>
    </location>
    <ligand>
        <name>substrate</name>
    </ligand>
</feature>
<dbReference type="Gene3D" id="2.30.30.230">
    <property type="entry name" value="Fumarylacetoacetase, N-terminal domain"/>
    <property type="match status" value="1"/>
</dbReference>
<evidence type="ECO:0000259" key="21">
    <source>
        <dbReference type="Pfam" id="PF09298"/>
    </source>
</evidence>
<dbReference type="InterPro" id="IPR005959">
    <property type="entry name" value="Fumarylacetoacetase"/>
</dbReference>
<feature type="binding site" evidence="18">
    <location>
        <position position="199"/>
    </location>
    <ligand>
        <name>Ca(2+)</name>
        <dbReference type="ChEBI" id="CHEBI:29108"/>
    </ligand>
</feature>
<evidence type="ECO:0000256" key="17">
    <source>
        <dbReference type="PIRSR" id="PIRSR605959-2"/>
    </source>
</evidence>
<dbReference type="EC" id="3.7.1.2" evidence="6"/>
<dbReference type="GO" id="GO:0006559">
    <property type="term" value="P:L-phenylalanine catabolic process"/>
    <property type="evidence" value="ECO:0007669"/>
    <property type="project" value="UniProtKB-UniPathway"/>
</dbReference>
<keyword evidence="12" id="KW-0828">Tyrosine catabolism</keyword>
<feature type="domain" description="Fumarylacetoacetase N-terminal" evidence="21">
    <location>
        <begin position="15"/>
        <end position="118"/>
    </location>
</feature>
<dbReference type="PANTHER" id="PTHR43069">
    <property type="entry name" value="FUMARYLACETOACETASE"/>
    <property type="match status" value="1"/>
</dbReference>
<proteinExistence type="inferred from homology"/>
<dbReference type="Proteomes" id="UP000031036">
    <property type="component" value="Unassembled WGS sequence"/>
</dbReference>
<keyword evidence="8 18" id="KW-0479">Metal-binding</keyword>
<dbReference type="SUPFAM" id="SSF63433">
    <property type="entry name" value="Fumarylacetoacetate hydrolase, FAH, N-terminal domain"/>
    <property type="match status" value="1"/>
</dbReference>
<name>A0A0B2VBN8_TOXCA</name>
<feature type="binding site" evidence="18">
    <location>
        <position position="254"/>
    </location>
    <ligand>
        <name>Mg(2+)</name>
        <dbReference type="ChEBI" id="CHEBI:18420"/>
    </ligand>
</feature>
<dbReference type="FunFam" id="2.30.30.230:FF:000001">
    <property type="entry name" value="Fumarylacetoacetase"/>
    <property type="match status" value="1"/>
</dbReference>
<comment type="pathway">
    <text evidence="4">Amino-acid degradation; L-phenylalanine degradation; acetoacetate and fumarate from L-phenylalanine: step 6/6.</text>
</comment>
<evidence type="ECO:0000256" key="9">
    <source>
        <dbReference type="ARBA" id="ARBA00022801"/>
    </source>
</evidence>
<feature type="binding site" evidence="18">
    <location>
        <position position="234"/>
    </location>
    <ligand>
        <name>Ca(2+)</name>
        <dbReference type="ChEBI" id="CHEBI:29108"/>
    </ligand>
</feature>
<dbReference type="AlphaFoldDB" id="A0A0B2VBN8"/>
<evidence type="ECO:0000259" key="20">
    <source>
        <dbReference type="Pfam" id="PF01557"/>
    </source>
</evidence>
<evidence type="ECO:0000313" key="23">
    <source>
        <dbReference type="Proteomes" id="UP000031036"/>
    </source>
</evidence>
<feature type="binding site" evidence="18">
    <location>
        <position position="234"/>
    </location>
    <ligand>
        <name>Mg(2+)</name>
        <dbReference type="ChEBI" id="CHEBI:18420"/>
    </ligand>
</feature>
<dbReference type="InterPro" id="IPR036462">
    <property type="entry name" value="Fumarylacetoacetase_N_sf"/>
</dbReference>
<dbReference type="InterPro" id="IPR036663">
    <property type="entry name" value="Fumarylacetoacetase_C_sf"/>
</dbReference>
<dbReference type="OMA" id="FIELTWG"/>
<evidence type="ECO:0000256" key="7">
    <source>
        <dbReference type="ARBA" id="ARBA00014741"/>
    </source>
</evidence>
<evidence type="ECO:0000256" key="6">
    <source>
        <dbReference type="ARBA" id="ARBA00012094"/>
    </source>
</evidence>
<dbReference type="FunFam" id="3.90.850.10:FF:000004">
    <property type="entry name" value="Fumarylacetoacetase"/>
    <property type="match status" value="1"/>
</dbReference>
<evidence type="ECO:0000256" key="2">
    <source>
        <dbReference type="ARBA" id="ARBA00001913"/>
    </source>
</evidence>
<feature type="binding site" evidence="17">
    <location>
        <position position="128"/>
    </location>
    <ligand>
        <name>substrate</name>
    </ligand>
</feature>
<dbReference type="GO" id="GO:0046872">
    <property type="term" value="F:metal ion binding"/>
    <property type="evidence" value="ECO:0007669"/>
    <property type="project" value="UniProtKB-KW"/>
</dbReference>
<feature type="active site" description="Proton acceptor" evidence="16">
    <location>
        <position position="133"/>
    </location>
</feature>